<accession>A0ACC2I0G9</accession>
<sequence length="289" mass="31675">MAKRTQSSPSTATARKAAHHHAPPPTLHTAWHRPRGAIHQIRQKRHLLVLRGAGAVPAGRGGADGARELAVGRPPLLVQEPESCVQFAEPEPLAQGVAGRTVAHRERGAAADDPDAARAGSDAGHGYAEGEVSALKEFEYEHVANDLTDDDQSAVDPFIDSDALAECLETQQESLEWVRVRDAVARDWSFVSEMMCGHDSSDEVAREKKTGFKKLDTLDVGPLRCEWPKLYGDLRSVATRLTSSLPPVLKTFKVKACPFDNQEFERLLRTLAWTLAAERRPLKTVKVVD</sequence>
<gene>
    <name evidence="1" type="ORF">OPT61_g8028</name>
</gene>
<dbReference type="Proteomes" id="UP001153331">
    <property type="component" value="Unassembled WGS sequence"/>
</dbReference>
<evidence type="ECO:0000313" key="2">
    <source>
        <dbReference type="Proteomes" id="UP001153331"/>
    </source>
</evidence>
<evidence type="ECO:0000313" key="1">
    <source>
        <dbReference type="EMBL" id="KAJ8108645.1"/>
    </source>
</evidence>
<comment type="caution">
    <text evidence="1">The sequence shown here is derived from an EMBL/GenBank/DDBJ whole genome shotgun (WGS) entry which is preliminary data.</text>
</comment>
<proteinExistence type="predicted"/>
<name>A0ACC2I0G9_9PLEO</name>
<protein>
    <submittedName>
        <fullName evidence="1">Uncharacterized protein</fullName>
    </submittedName>
</protein>
<dbReference type="EMBL" id="JAPHNI010000718">
    <property type="protein sequence ID" value="KAJ8108645.1"/>
    <property type="molecule type" value="Genomic_DNA"/>
</dbReference>
<keyword evidence="2" id="KW-1185">Reference proteome</keyword>
<reference evidence="1" key="1">
    <citation type="submission" date="2022-11" db="EMBL/GenBank/DDBJ databases">
        <title>Genome Sequence of Boeremia exigua.</title>
        <authorList>
            <person name="Buettner E."/>
        </authorList>
    </citation>
    <scope>NUCLEOTIDE SEQUENCE</scope>
    <source>
        <strain evidence="1">CU02</strain>
    </source>
</reference>
<organism evidence="1 2">
    <name type="scientific">Boeremia exigua</name>
    <dbReference type="NCBI Taxonomy" id="749465"/>
    <lineage>
        <taxon>Eukaryota</taxon>
        <taxon>Fungi</taxon>
        <taxon>Dikarya</taxon>
        <taxon>Ascomycota</taxon>
        <taxon>Pezizomycotina</taxon>
        <taxon>Dothideomycetes</taxon>
        <taxon>Pleosporomycetidae</taxon>
        <taxon>Pleosporales</taxon>
        <taxon>Pleosporineae</taxon>
        <taxon>Didymellaceae</taxon>
        <taxon>Boeremia</taxon>
    </lineage>
</organism>